<dbReference type="Proteomes" id="UP001497516">
    <property type="component" value="Chromosome 10"/>
</dbReference>
<gene>
    <name evidence="2" type="ORF">LTRI10_LOCUS8596</name>
</gene>
<proteinExistence type="predicted"/>
<dbReference type="EMBL" id="OZ034814">
    <property type="protein sequence ID" value="CAL1361210.1"/>
    <property type="molecule type" value="Genomic_DNA"/>
</dbReference>
<accession>A0AAV2CXC7</accession>
<protein>
    <submittedName>
        <fullName evidence="2">Uncharacterized protein</fullName>
    </submittedName>
</protein>
<organism evidence="2 3">
    <name type="scientific">Linum trigynum</name>
    <dbReference type="NCBI Taxonomy" id="586398"/>
    <lineage>
        <taxon>Eukaryota</taxon>
        <taxon>Viridiplantae</taxon>
        <taxon>Streptophyta</taxon>
        <taxon>Embryophyta</taxon>
        <taxon>Tracheophyta</taxon>
        <taxon>Spermatophyta</taxon>
        <taxon>Magnoliopsida</taxon>
        <taxon>eudicotyledons</taxon>
        <taxon>Gunneridae</taxon>
        <taxon>Pentapetalae</taxon>
        <taxon>rosids</taxon>
        <taxon>fabids</taxon>
        <taxon>Malpighiales</taxon>
        <taxon>Linaceae</taxon>
        <taxon>Linum</taxon>
    </lineage>
</organism>
<feature type="region of interest" description="Disordered" evidence="1">
    <location>
        <begin position="1"/>
        <end position="20"/>
    </location>
</feature>
<dbReference type="AlphaFoldDB" id="A0AAV2CXC7"/>
<sequence length="95" mass="10037">MSMVCPAIANSSAANSPSSPASSCEFLLIASGSSATEPFDLVQGAVPPTRFFVLPTAYEPGSDYHLIWPGRRPLVHNQASRSEGSSLPELVKTMD</sequence>
<evidence type="ECO:0000313" key="3">
    <source>
        <dbReference type="Proteomes" id="UP001497516"/>
    </source>
</evidence>
<evidence type="ECO:0000256" key="1">
    <source>
        <dbReference type="SAM" id="MobiDB-lite"/>
    </source>
</evidence>
<evidence type="ECO:0000313" key="2">
    <source>
        <dbReference type="EMBL" id="CAL1361210.1"/>
    </source>
</evidence>
<keyword evidence="3" id="KW-1185">Reference proteome</keyword>
<reference evidence="2 3" key="1">
    <citation type="submission" date="2024-04" db="EMBL/GenBank/DDBJ databases">
        <authorList>
            <person name="Fracassetti M."/>
        </authorList>
    </citation>
    <scope>NUCLEOTIDE SEQUENCE [LARGE SCALE GENOMIC DNA]</scope>
</reference>
<name>A0AAV2CXC7_9ROSI</name>
<feature type="compositionally biased region" description="Low complexity" evidence="1">
    <location>
        <begin position="9"/>
        <end position="20"/>
    </location>
</feature>